<dbReference type="EMBL" id="SPUH01000001">
    <property type="protein sequence ID" value="TKS54156.1"/>
    <property type="molecule type" value="Genomic_DNA"/>
</dbReference>
<gene>
    <name evidence="7" type="ORF">E4582_04790</name>
</gene>
<keyword evidence="4 6" id="KW-1133">Transmembrane helix</keyword>
<evidence type="ECO:0000256" key="6">
    <source>
        <dbReference type="SAM" id="Phobius"/>
    </source>
</evidence>
<evidence type="ECO:0000256" key="5">
    <source>
        <dbReference type="ARBA" id="ARBA00023136"/>
    </source>
</evidence>
<keyword evidence="8" id="KW-1185">Reference proteome</keyword>
<feature type="transmembrane region" description="Helical" evidence="6">
    <location>
        <begin position="137"/>
        <end position="161"/>
    </location>
</feature>
<dbReference type="AlphaFoldDB" id="A0A4Z1R5G2"/>
<sequence>MTTDLLDYTRKVIIFVAMVGLAFVIAKLSHVLVLVFGGVVLAAVLLTLTGLLRRLLPLPHGAALAVVLVLLIGGLSMLLALFGTQAAGELATLIETMPAAAQSFQDWVDTTRLGPIIHEQIDALRGNVSRLVGTAGAMAMSLTSGLLEVFLVLVGGIYMAAQPQLYRKGLLKLVPRPVRLTTGEALDASGRALQLWLGGQLVAMLLVGALTGIALWMLGVPAAFALALIAFLLDFVPIIGPIVAAVPGVLLGFTVSPKIGLATLAAYIVIQQIESNIIQPLIQQRAVELPPALLLFALFAFGALYGLPGLLLAAPLTVFVYVLVKKLYVRELLDTETSVPGEPDEGSRG</sequence>
<feature type="transmembrane region" description="Helical" evidence="6">
    <location>
        <begin position="34"/>
        <end position="52"/>
    </location>
</feature>
<reference evidence="7 8" key="1">
    <citation type="submission" date="2019-01" db="EMBL/GenBank/DDBJ databases">
        <authorList>
            <person name="Zhang S."/>
        </authorList>
    </citation>
    <scope>NUCLEOTIDE SEQUENCE [LARGE SCALE GENOMIC DNA]</scope>
    <source>
        <strain evidence="7 8">1626</strain>
    </source>
</reference>
<name>A0A4Z1R5G2_9GAMM</name>
<feature type="transmembrane region" description="Helical" evidence="6">
    <location>
        <begin position="64"/>
        <end position="83"/>
    </location>
</feature>
<dbReference type="Pfam" id="PF01594">
    <property type="entry name" value="AI-2E_transport"/>
    <property type="match status" value="1"/>
</dbReference>
<feature type="transmembrane region" description="Helical" evidence="6">
    <location>
        <begin position="222"/>
        <end position="243"/>
    </location>
</feature>
<dbReference type="PANTHER" id="PTHR21716">
    <property type="entry name" value="TRANSMEMBRANE PROTEIN"/>
    <property type="match status" value="1"/>
</dbReference>
<feature type="transmembrane region" description="Helical" evidence="6">
    <location>
        <begin position="293"/>
        <end position="324"/>
    </location>
</feature>
<evidence type="ECO:0000256" key="4">
    <source>
        <dbReference type="ARBA" id="ARBA00022989"/>
    </source>
</evidence>
<dbReference type="PANTHER" id="PTHR21716:SF62">
    <property type="entry name" value="TRANSPORT PROTEIN YDBI-RELATED"/>
    <property type="match status" value="1"/>
</dbReference>
<feature type="transmembrane region" description="Helical" evidence="6">
    <location>
        <begin position="250"/>
        <end position="273"/>
    </location>
</feature>
<evidence type="ECO:0000313" key="7">
    <source>
        <dbReference type="EMBL" id="TKS54156.1"/>
    </source>
</evidence>
<keyword evidence="5 6" id="KW-0472">Membrane</keyword>
<comment type="subcellular location">
    <subcellularLocation>
        <location evidence="1">Membrane</location>
        <topology evidence="1">Multi-pass membrane protein</topology>
    </subcellularLocation>
</comment>
<dbReference type="InterPro" id="IPR002549">
    <property type="entry name" value="AI-2E-like"/>
</dbReference>
<comment type="caution">
    <text evidence="7">The sequence shown here is derived from an EMBL/GenBank/DDBJ whole genome shotgun (WGS) entry which is preliminary data.</text>
</comment>
<accession>A0A4Z1R5G2</accession>
<dbReference type="GO" id="GO:0016020">
    <property type="term" value="C:membrane"/>
    <property type="evidence" value="ECO:0007669"/>
    <property type="project" value="UniProtKB-SubCell"/>
</dbReference>
<feature type="transmembrane region" description="Helical" evidence="6">
    <location>
        <begin position="195"/>
        <end position="216"/>
    </location>
</feature>
<proteinExistence type="inferred from homology"/>
<keyword evidence="3 6" id="KW-0812">Transmembrane</keyword>
<dbReference type="Proteomes" id="UP000298681">
    <property type="component" value="Unassembled WGS sequence"/>
</dbReference>
<evidence type="ECO:0000313" key="8">
    <source>
        <dbReference type="Proteomes" id="UP000298681"/>
    </source>
</evidence>
<dbReference type="RefSeq" id="WP_134673537.1">
    <property type="nucleotide sequence ID" value="NZ_SPUH01000001.1"/>
</dbReference>
<evidence type="ECO:0000256" key="3">
    <source>
        <dbReference type="ARBA" id="ARBA00022692"/>
    </source>
</evidence>
<organism evidence="7 8">
    <name type="scientific">Luteimonas yindakuii</name>
    <dbReference type="NCBI Taxonomy" id="2565782"/>
    <lineage>
        <taxon>Bacteria</taxon>
        <taxon>Pseudomonadati</taxon>
        <taxon>Pseudomonadota</taxon>
        <taxon>Gammaproteobacteria</taxon>
        <taxon>Lysobacterales</taxon>
        <taxon>Lysobacteraceae</taxon>
        <taxon>Luteimonas</taxon>
    </lineage>
</organism>
<evidence type="ECO:0000256" key="1">
    <source>
        <dbReference type="ARBA" id="ARBA00004141"/>
    </source>
</evidence>
<protein>
    <submittedName>
        <fullName evidence="7">AI-2E family transporter</fullName>
    </submittedName>
</protein>
<evidence type="ECO:0000256" key="2">
    <source>
        <dbReference type="ARBA" id="ARBA00009773"/>
    </source>
</evidence>
<comment type="similarity">
    <text evidence="2">Belongs to the autoinducer-2 exporter (AI-2E) (TC 2.A.86) family.</text>
</comment>
<dbReference type="GO" id="GO:0055085">
    <property type="term" value="P:transmembrane transport"/>
    <property type="evidence" value="ECO:0007669"/>
    <property type="project" value="TreeGrafter"/>
</dbReference>